<dbReference type="SUPFAM" id="SSF47729">
    <property type="entry name" value="IHF-like DNA-binding proteins"/>
    <property type="match status" value="1"/>
</dbReference>
<protein>
    <submittedName>
        <fullName evidence="5">DNA-binding protein HU-beta</fullName>
    </submittedName>
</protein>
<dbReference type="GO" id="GO:0005829">
    <property type="term" value="C:cytosol"/>
    <property type="evidence" value="ECO:0007669"/>
    <property type="project" value="TreeGrafter"/>
</dbReference>
<keyword evidence="3 5" id="KW-0238">DNA-binding</keyword>
<dbReference type="PANTHER" id="PTHR33175:SF3">
    <property type="entry name" value="DNA-BINDING PROTEIN HU-BETA"/>
    <property type="match status" value="1"/>
</dbReference>
<dbReference type="PANTHER" id="PTHR33175">
    <property type="entry name" value="DNA-BINDING PROTEIN HU"/>
    <property type="match status" value="1"/>
</dbReference>
<dbReference type="InterPro" id="IPR000119">
    <property type="entry name" value="Hist_DNA-bd"/>
</dbReference>
<dbReference type="CDD" id="cd13831">
    <property type="entry name" value="HU"/>
    <property type="match status" value="1"/>
</dbReference>
<gene>
    <name evidence="5" type="ORF">SAMN02745149_00598</name>
</gene>
<organism evidence="5 6">
    <name type="scientific">Treponema porcinum</name>
    <dbReference type="NCBI Taxonomy" id="261392"/>
    <lineage>
        <taxon>Bacteria</taxon>
        <taxon>Pseudomonadati</taxon>
        <taxon>Spirochaetota</taxon>
        <taxon>Spirochaetia</taxon>
        <taxon>Spirochaetales</taxon>
        <taxon>Treponemataceae</taxon>
        <taxon>Treponema</taxon>
    </lineage>
</organism>
<dbReference type="GO" id="GO:0003677">
    <property type="term" value="F:DNA binding"/>
    <property type="evidence" value="ECO:0007669"/>
    <property type="project" value="UniProtKB-KW"/>
</dbReference>
<dbReference type="GeneID" id="78315912"/>
<dbReference type="RefSeq" id="WP_078932519.1">
    <property type="nucleotide sequence ID" value="NZ_FUWG01000004.1"/>
</dbReference>
<evidence type="ECO:0000256" key="2">
    <source>
        <dbReference type="ARBA" id="ARBA00023067"/>
    </source>
</evidence>
<dbReference type="Gene3D" id="4.10.520.10">
    <property type="entry name" value="IHF-like DNA-binding proteins"/>
    <property type="match status" value="1"/>
</dbReference>
<evidence type="ECO:0000313" key="6">
    <source>
        <dbReference type="Proteomes" id="UP000190423"/>
    </source>
</evidence>
<dbReference type="Pfam" id="PF00216">
    <property type="entry name" value="Bac_DNA_binding"/>
    <property type="match status" value="1"/>
</dbReference>
<accession>A0A1T4JMS5</accession>
<evidence type="ECO:0000256" key="1">
    <source>
        <dbReference type="ARBA" id="ARBA00010529"/>
    </source>
</evidence>
<keyword evidence="6" id="KW-1185">Reference proteome</keyword>
<dbReference type="STRING" id="261392.SAMN02745149_00598"/>
<reference evidence="5 6" key="1">
    <citation type="submission" date="2017-02" db="EMBL/GenBank/DDBJ databases">
        <authorList>
            <person name="Peterson S.W."/>
        </authorList>
    </citation>
    <scope>NUCLEOTIDE SEQUENCE [LARGE SCALE GENOMIC DNA]</scope>
    <source>
        <strain evidence="5 6">ATCC BAA-908</strain>
    </source>
</reference>
<comment type="similarity">
    <text evidence="1 4">Belongs to the bacterial histone-like protein family.</text>
</comment>
<sequence length="91" mass="10339">MTKHELVAEMSKELGITQKKCGETLNVLLEEIVRTLEIGGKFVQPGFGTFKTAEVKERTGRNPANGKMMLYPQKRKLRFKASDILKDEINE</sequence>
<dbReference type="InterPro" id="IPR010992">
    <property type="entry name" value="IHF-like_DNA-bd_dom_sf"/>
</dbReference>
<keyword evidence="2" id="KW-0226">DNA condensation</keyword>
<evidence type="ECO:0000313" key="5">
    <source>
        <dbReference type="EMBL" id="SJZ31496.1"/>
    </source>
</evidence>
<proteinExistence type="inferred from homology"/>
<dbReference type="GO" id="GO:0030261">
    <property type="term" value="P:chromosome condensation"/>
    <property type="evidence" value="ECO:0007669"/>
    <property type="project" value="UniProtKB-KW"/>
</dbReference>
<name>A0A1T4JMS5_TREPO</name>
<dbReference type="SMART" id="SM00411">
    <property type="entry name" value="BHL"/>
    <property type="match status" value="1"/>
</dbReference>
<evidence type="ECO:0000256" key="3">
    <source>
        <dbReference type="ARBA" id="ARBA00023125"/>
    </source>
</evidence>
<dbReference type="Proteomes" id="UP000190423">
    <property type="component" value="Unassembled WGS sequence"/>
</dbReference>
<dbReference type="OrthoDB" id="9799835at2"/>
<dbReference type="EMBL" id="FUWG01000004">
    <property type="protein sequence ID" value="SJZ31496.1"/>
    <property type="molecule type" value="Genomic_DNA"/>
</dbReference>
<evidence type="ECO:0000256" key="4">
    <source>
        <dbReference type="RuleBase" id="RU003939"/>
    </source>
</evidence>
<dbReference type="GO" id="GO:0030527">
    <property type="term" value="F:structural constituent of chromatin"/>
    <property type="evidence" value="ECO:0007669"/>
    <property type="project" value="InterPro"/>
</dbReference>
<dbReference type="AlphaFoldDB" id="A0A1T4JMS5"/>